<accession>A0A814FT57</accession>
<dbReference type="Proteomes" id="UP000663829">
    <property type="component" value="Unassembled WGS sequence"/>
</dbReference>
<evidence type="ECO:0000313" key="5">
    <source>
        <dbReference type="EMBL" id="CAF0987968.1"/>
    </source>
</evidence>
<gene>
    <name evidence="5" type="ORF">GPM918_LOCUS13102</name>
    <name evidence="6" type="ORF">OVA965_LOCUS38080</name>
    <name evidence="7" type="ORF">SRO942_LOCUS13102</name>
    <name evidence="8" type="ORF">TMI583_LOCUS39225</name>
</gene>
<dbReference type="AlphaFoldDB" id="A0A814FT57"/>
<comment type="subcellular location">
    <subcellularLocation>
        <location evidence="1 2">Nucleus</location>
    </subcellularLocation>
</comment>
<dbReference type="SMART" id="SM00389">
    <property type="entry name" value="HOX"/>
    <property type="match status" value="1"/>
</dbReference>
<dbReference type="PROSITE" id="PS50071">
    <property type="entry name" value="HOMEOBOX_2"/>
    <property type="match status" value="1"/>
</dbReference>
<evidence type="ECO:0000256" key="3">
    <source>
        <dbReference type="SAM" id="MobiDB-lite"/>
    </source>
</evidence>
<reference evidence="5" key="1">
    <citation type="submission" date="2021-02" db="EMBL/GenBank/DDBJ databases">
        <authorList>
            <person name="Nowell W R."/>
        </authorList>
    </citation>
    <scope>NUCLEOTIDE SEQUENCE</scope>
</reference>
<evidence type="ECO:0000256" key="1">
    <source>
        <dbReference type="PROSITE-ProRule" id="PRU00108"/>
    </source>
</evidence>
<dbReference type="InterPro" id="IPR052631">
    <property type="entry name" value="Paired_homeobox_Bicoid"/>
</dbReference>
<dbReference type="EMBL" id="CAJOBC010002958">
    <property type="protein sequence ID" value="CAF3760129.1"/>
    <property type="molecule type" value="Genomic_DNA"/>
</dbReference>
<dbReference type="Gene3D" id="1.10.10.60">
    <property type="entry name" value="Homeodomain-like"/>
    <property type="match status" value="1"/>
</dbReference>
<dbReference type="OrthoDB" id="6159439at2759"/>
<dbReference type="SUPFAM" id="SSF46689">
    <property type="entry name" value="Homeodomain-like"/>
    <property type="match status" value="1"/>
</dbReference>
<dbReference type="PANTHER" id="PTHR46255">
    <property type="entry name" value="SHORT STATURE HOMEOBOX"/>
    <property type="match status" value="1"/>
</dbReference>
<dbReference type="Proteomes" id="UP000682733">
    <property type="component" value="Unassembled WGS sequence"/>
</dbReference>
<comment type="caution">
    <text evidence="5">The sequence shown here is derived from an EMBL/GenBank/DDBJ whole genome shotgun (WGS) entry which is preliminary data.</text>
</comment>
<dbReference type="EMBL" id="CAJNOQ010002958">
    <property type="protein sequence ID" value="CAF0987968.1"/>
    <property type="molecule type" value="Genomic_DNA"/>
</dbReference>
<name>A0A814FT57_9BILA</name>
<keyword evidence="9" id="KW-1185">Reference proteome</keyword>
<feature type="compositionally biased region" description="Basic and acidic residues" evidence="3">
    <location>
        <begin position="30"/>
        <end position="39"/>
    </location>
</feature>
<keyword evidence="1 2" id="KW-0539">Nucleus</keyword>
<proteinExistence type="predicted"/>
<feature type="domain" description="Homeobox" evidence="4">
    <location>
        <begin position="55"/>
        <end position="116"/>
    </location>
</feature>
<dbReference type="CDD" id="cd00086">
    <property type="entry name" value="homeodomain"/>
    <property type="match status" value="1"/>
</dbReference>
<evidence type="ECO:0000313" key="8">
    <source>
        <dbReference type="EMBL" id="CAF4314106.1"/>
    </source>
</evidence>
<evidence type="ECO:0000313" key="6">
    <source>
        <dbReference type="EMBL" id="CAF1527406.1"/>
    </source>
</evidence>
<dbReference type="Pfam" id="PF00046">
    <property type="entry name" value="Homeodomain"/>
    <property type="match status" value="1"/>
</dbReference>
<feature type="DNA-binding region" description="Homeobox" evidence="1">
    <location>
        <begin position="57"/>
        <end position="117"/>
    </location>
</feature>
<keyword evidence="1 2" id="KW-0371">Homeobox</keyword>
<feature type="compositionally biased region" description="Basic residues" evidence="3">
    <location>
        <begin position="43"/>
        <end position="56"/>
    </location>
</feature>
<evidence type="ECO:0000313" key="7">
    <source>
        <dbReference type="EMBL" id="CAF3760129.1"/>
    </source>
</evidence>
<dbReference type="InterPro" id="IPR001356">
    <property type="entry name" value="HD"/>
</dbReference>
<dbReference type="Proteomes" id="UP000677228">
    <property type="component" value="Unassembled WGS sequence"/>
</dbReference>
<dbReference type="EMBL" id="CAJOBA010059209">
    <property type="protein sequence ID" value="CAF4314106.1"/>
    <property type="molecule type" value="Genomic_DNA"/>
</dbReference>
<dbReference type="InterPro" id="IPR009057">
    <property type="entry name" value="Homeodomain-like_sf"/>
</dbReference>
<dbReference type="GO" id="GO:0000981">
    <property type="term" value="F:DNA-binding transcription factor activity, RNA polymerase II-specific"/>
    <property type="evidence" value="ECO:0007669"/>
    <property type="project" value="TreeGrafter"/>
</dbReference>
<sequence>MLQGKESFFELFAIELNDTGYNSITADIQENHSSDKENNKSTAKNKHKKTSNKTKKVTQERTKFTDIQKWTLNQFYSNQTRYPSSLEIERLGTQLSLSEAKIRVWFQNKRVRHKPGNMQITDNNSYGITQTPPPLLPTVPFILPNLCPLPLPSSIVNLREIYGQPEFRF</sequence>
<dbReference type="GO" id="GO:1990837">
    <property type="term" value="F:sequence-specific double-stranded DNA binding"/>
    <property type="evidence" value="ECO:0007669"/>
    <property type="project" value="TreeGrafter"/>
</dbReference>
<organism evidence="5 9">
    <name type="scientific">Didymodactylos carnosus</name>
    <dbReference type="NCBI Taxonomy" id="1234261"/>
    <lineage>
        <taxon>Eukaryota</taxon>
        <taxon>Metazoa</taxon>
        <taxon>Spiralia</taxon>
        <taxon>Gnathifera</taxon>
        <taxon>Rotifera</taxon>
        <taxon>Eurotatoria</taxon>
        <taxon>Bdelloidea</taxon>
        <taxon>Philodinida</taxon>
        <taxon>Philodinidae</taxon>
        <taxon>Didymodactylos</taxon>
    </lineage>
</organism>
<keyword evidence="1 2" id="KW-0238">DNA-binding</keyword>
<evidence type="ECO:0000313" key="9">
    <source>
        <dbReference type="Proteomes" id="UP000663829"/>
    </source>
</evidence>
<feature type="region of interest" description="Disordered" evidence="3">
    <location>
        <begin position="30"/>
        <end position="60"/>
    </location>
</feature>
<dbReference type="EMBL" id="CAJNOK010037020">
    <property type="protein sequence ID" value="CAF1527406.1"/>
    <property type="molecule type" value="Genomic_DNA"/>
</dbReference>
<evidence type="ECO:0000259" key="4">
    <source>
        <dbReference type="PROSITE" id="PS50071"/>
    </source>
</evidence>
<dbReference type="GO" id="GO:0005634">
    <property type="term" value="C:nucleus"/>
    <property type="evidence" value="ECO:0007669"/>
    <property type="project" value="UniProtKB-SubCell"/>
</dbReference>
<dbReference type="Proteomes" id="UP000681722">
    <property type="component" value="Unassembled WGS sequence"/>
</dbReference>
<dbReference type="PANTHER" id="PTHR46255:SF3">
    <property type="entry name" value="HOMEOBOX DOMAIN-CONTAINING PROTEIN"/>
    <property type="match status" value="1"/>
</dbReference>
<evidence type="ECO:0000256" key="2">
    <source>
        <dbReference type="RuleBase" id="RU000682"/>
    </source>
</evidence>
<protein>
    <recommendedName>
        <fullName evidence="4">Homeobox domain-containing protein</fullName>
    </recommendedName>
</protein>